<evidence type="ECO:0000313" key="2">
    <source>
        <dbReference type="Proteomes" id="UP000701801"/>
    </source>
</evidence>
<organism evidence="1 2">
    <name type="scientific">Hymenoscyphus albidus</name>
    <dbReference type="NCBI Taxonomy" id="595503"/>
    <lineage>
        <taxon>Eukaryota</taxon>
        <taxon>Fungi</taxon>
        <taxon>Dikarya</taxon>
        <taxon>Ascomycota</taxon>
        <taxon>Pezizomycotina</taxon>
        <taxon>Leotiomycetes</taxon>
        <taxon>Helotiales</taxon>
        <taxon>Helotiaceae</taxon>
        <taxon>Hymenoscyphus</taxon>
    </lineage>
</organism>
<evidence type="ECO:0000313" key="1">
    <source>
        <dbReference type="EMBL" id="CAG8971181.1"/>
    </source>
</evidence>
<dbReference type="AlphaFoldDB" id="A0A9N9LGJ2"/>
<dbReference type="PANTHER" id="PTHR39401">
    <property type="entry name" value="SNOAL-LIKE DOMAIN-CONTAINING PROTEIN"/>
    <property type="match status" value="1"/>
</dbReference>
<keyword evidence="2" id="KW-1185">Reference proteome</keyword>
<reference evidence="1" key="1">
    <citation type="submission" date="2021-07" db="EMBL/GenBank/DDBJ databases">
        <authorList>
            <person name="Durling M."/>
        </authorList>
    </citation>
    <scope>NUCLEOTIDE SEQUENCE</scope>
</reference>
<dbReference type="PANTHER" id="PTHR39401:SF1">
    <property type="entry name" value="SNOAL-LIKE DOMAIN-CONTAINING PROTEIN"/>
    <property type="match status" value="1"/>
</dbReference>
<protein>
    <recommendedName>
        <fullName evidence="3">SnoaL-like domain-containing protein</fullName>
    </recommendedName>
</protein>
<gene>
    <name evidence="1" type="ORF">HYALB_00010181</name>
</gene>
<dbReference type="OrthoDB" id="3468019at2759"/>
<sequence length="154" mass="17677">MSQNTTHTKRVYPLVCHASSLINPEIRSFFAEFYRISDTPSAHVLYADQFTQDAILIMGSKKSVGRSEILAFRKSMWDKVQSRSHTPEKIFPFGNQEIDEVMIYGVVKYELKDGGLPEVDWAARANLVKEDETWRMSFYQVYLDTAAMQNPSGK</sequence>
<dbReference type="Gene3D" id="3.10.450.50">
    <property type="match status" value="1"/>
</dbReference>
<dbReference type="EMBL" id="CAJVRM010000013">
    <property type="protein sequence ID" value="CAG8971181.1"/>
    <property type="molecule type" value="Genomic_DNA"/>
</dbReference>
<comment type="caution">
    <text evidence="1">The sequence shown here is derived from an EMBL/GenBank/DDBJ whole genome shotgun (WGS) entry which is preliminary data.</text>
</comment>
<dbReference type="InterPro" id="IPR032710">
    <property type="entry name" value="NTF2-like_dom_sf"/>
</dbReference>
<accession>A0A9N9LGJ2</accession>
<proteinExistence type="predicted"/>
<dbReference type="Proteomes" id="UP000701801">
    <property type="component" value="Unassembled WGS sequence"/>
</dbReference>
<name>A0A9N9LGJ2_9HELO</name>
<dbReference type="SUPFAM" id="SSF54427">
    <property type="entry name" value="NTF2-like"/>
    <property type="match status" value="1"/>
</dbReference>
<evidence type="ECO:0008006" key="3">
    <source>
        <dbReference type="Google" id="ProtNLM"/>
    </source>
</evidence>